<protein>
    <recommendedName>
        <fullName evidence="9">Glucanase</fullName>
        <ecNumber evidence="9">3.2.1.-</ecNumber>
    </recommendedName>
</protein>
<keyword evidence="6" id="KW-0119">Carbohydrate metabolism</keyword>
<evidence type="ECO:0000256" key="6">
    <source>
        <dbReference type="ARBA" id="ARBA00023277"/>
    </source>
</evidence>
<sequence>MHVQSKVTVLSGLFSLAAGQLVGTNKPEVHPSLSWQTCTGPGRCTTVPGKIVLDSNWRWTHQKGGYNNCYTGNKWDTSVCTSNEACAANCEVEGADYSGTYGITTSGNALTLKYRTNDNIGSRVYLMSTDEQYQMFTMNGNEIAFDVENSDLGCGLNGAVYFVSMDADGGKARNPTNKIGAKYGAGYCDSQCPRDLKWIGGKGNVEGWKNIGNDPNSGIGNIGACCAEMDLWEANAESFALTPHPCSTSSFTTCSPSTCGGTYGDDRYAGVCDADGCDLAPFRHGNKDFYGPGKTINTSKKFTVVTQFSGSGTSLTAIKQYFIQDGKKFTVPGSKYVSGGTEITESFCKAVQPIFKDAKKFEEVGGLSQMGKATGNPMVLTLSIWDDGFANMLWLDGERYPLTRDASEPGVPRGRCPSTGSEPATVREKFRNAKVTYSNIKFGPIGSTYTL</sequence>
<gene>
    <name evidence="12" type="ORF">Micbo1qcDRAFT_150725</name>
</gene>
<dbReference type="Proteomes" id="UP000070501">
    <property type="component" value="Unassembled WGS sequence"/>
</dbReference>
<evidence type="ECO:0000256" key="3">
    <source>
        <dbReference type="ARBA" id="ARBA00022729"/>
    </source>
</evidence>
<reference evidence="13" key="1">
    <citation type="submission" date="2016-02" db="EMBL/GenBank/DDBJ databases">
        <title>Draft genome sequence of Microdochium bolleyi, a fungal endophyte of beachgrass.</title>
        <authorList>
            <consortium name="DOE Joint Genome Institute"/>
            <person name="David A.S."/>
            <person name="May G."/>
            <person name="Haridas S."/>
            <person name="Lim J."/>
            <person name="Wang M."/>
            <person name="Labutti K."/>
            <person name="Lipzen A."/>
            <person name="Barry K."/>
            <person name="Grigoriev I.V."/>
        </authorList>
    </citation>
    <scope>NUCLEOTIDE SEQUENCE [LARGE SCALE GENOMIC DNA]</scope>
    <source>
        <strain evidence="13">J235TASD1</strain>
    </source>
</reference>
<dbReference type="InterPro" id="IPR013320">
    <property type="entry name" value="ConA-like_dom_sf"/>
</dbReference>
<dbReference type="PANTHER" id="PTHR33753">
    <property type="entry name" value="1,4-BETA-D-GLUCAN CELLOBIOHYDROLASE B"/>
    <property type="match status" value="1"/>
</dbReference>
<dbReference type="GO" id="GO:0016162">
    <property type="term" value="F:cellulose 1,4-beta-cellobiosidase activity"/>
    <property type="evidence" value="ECO:0007669"/>
    <property type="project" value="UniProtKB-EC"/>
</dbReference>
<keyword evidence="8 9" id="KW-0624">Polysaccharide degradation</keyword>
<evidence type="ECO:0000256" key="2">
    <source>
        <dbReference type="ARBA" id="ARBA00006044"/>
    </source>
</evidence>
<keyword evidence="5 9" id="KW-0136">Cellulose degradation</keyword>
<dbReference type="AlphaFoldDB" id="A0A136IVR0"/>
<dbReference type="CDD" id="cd07999">
    <property type="entry name" value="GH7_CBH_EG"/>
    <property type="match status" value="1"/>
</dbReference>
<dbReference type="InterPro" id="IPR001722">
    <property type="entry name" value="Glyco_hydro_7"/>
</dbReference>
<keyword evidence="4 9" id="KW-0378">Hydrolase</keyword>
<evidence type="ECO:0000256" key="11">
    <source>
        <dbReference type="SAM" id="SignalP"/>
    </source>
</evidence>
<dbReference type="PRINTS" id="PR00734">
    <property type="entry name" value="GLHYDRLASE7"/>
</dbReference>
<dbReference type="EMBL" id="KQ964257">
    <property type="protein sequence ID" value="KXJ88849.1"/>
    <property type="molecule type" value="Genomic_DNA"/>
</dbReference>
<keyword evidence="3 11" id="KW-0732">Signal</keyword>
<keyword evidence="7 9" id="KW-0326">Glycosidase</keyword>
<evidence type="ECO:0000256" key="7">
    <source>
        <dbReference type="ARBA" id="ARBA00023295"/>
    </source>
</evidence>
<feature type="region of interest" description="Disordered" evidence="10">
    <location>
        <begin position="404"/>
        <end position="424"/>
    </location>
</feature>
<organism evidence="12 13">
    <name type="scientific">Microdochium bolleyi</name>
    <dbReference type="NCBI Taxonomy" id="196109"/>
    <lineage>
        <taxon>Eukaryota</taxon>
        <taxon>Fungi</taxon>
        <taxon>Dikarya</taxon>
        <taxon>Ascomycota</taxon>
        <taxon>Pezizomycotina</taxon>
        <taxon>Sordariomycetes</taxon>
        <taxon>Xylariomycetidae</taxon>
        <taxon>Xylariales</taxon>
        <taxon>Microdochiaceae</taxon>
        <taxon>Microdochium</taxon>
    </lineage>
</organism>
<dbReference type="OrthoDB" id="412382at2759"/>
<evidence type="ECO:0000256" key="5">
    <source>
        <dbReference type="ARBA" id="ARBA00023001"/>
    </source>
</evidence>
<evidence type="ECO:0000256" key="4">
    <source>
        <dbReference type="ARBA" id="ARBA00022801"/>
    </source>
</evidence>
<feature type="signal peptide" evidence="11">
    <location>
        <begin position="1"/>
        <end position="19"/>
    </location>
</feature>
<evidence type="ECO:0000256" key="1">
    <source>
        <dbReference type="ARBA" id="ARBA00001641"/>
    </source>
</evidence>
<dbReference type="PANTHER" id="PTHR33753:SF2">
    <property type="entry name" value="GLYCOSIDE HYDROLASE FAMILY 7 PROTEIN"/>
    <property type="match status" value="1"/>
</dbReference>
<evidence type="ECO:0000256" key="8">
    <source>
        <dbReference type="ARBA" id="ARBA00023326"/>
    </source>
</evidence>
<accession>A0A136IVR0</accession>
<evidence type="ECO:0000313" key="12">
    <source>
        <dbReference type="EMBL" id="KXJ88849.1"/>
    </source>
</evidence>
<dbReference type="Pfam" id="PF00840">
    <property type="entry name" value="Glyco_hydro_7"/>
    <property type="match status" value="1"/>
</dbReference>
<comment type="similarity">
    <text evidence="2 9">Belongs to the glycosyl hydrolase 7 (cellulase C) family.</text>
</comment>
<comment type="catalytic activity">
    <reaction evidence="1">
        <text>Hydrolysis of (1-&gt;4)-beta-D-glucosidic linkages in cellulose and cellotetraose, releasing cellobiose from the non-reducing ends of the chains.</text>
        <dbReference type="EC" id="3.2.1.91"/>
    </reaction>
</comment>
<dbReference type="EC" id="3.2.1.-" evidence="9"/>
<proteinExistence type="inferred from homology"/>
<dbReference type="GO" id="GO:0030245">
    <property type="term" value="P:cellulose catabolic process"/>
    <property type="evidence" value="ECO:0007669"/>
    <property type="project" value="UniProtKB-KW"/>
</dbReference>
<name>A0A136IVR0_9PEZI</name>
<dbReference type="SUPFAM" id="SSF49899">
    <property type="entry name" value="Concanavalin A-like lectins/glucanases"/>
    <property type="match status" value="1"/>
</dbReference>
<dbReference type="InParanoid" id="A0A136IVR0"/>
<dbReference type="Gene3D" id="2.70.100.10">
    <property type="entry name" value="Glycoside hydrolase, family 7, domain"/>
    <property type="match status" value="1"/>
</dbReference>
<dbReference type="InterPro" id="IPR037019">
    <property type="entry name" value="Glyco_hydro_7_sf"/>
</dbReference>
<feature type="chain" id="PRO_5007293186" description="Glucanase" evidence="11">
    <location>
        <begin position="20"/>
        <end position="451"/>
    </location>
</feature>
<evidence type="ECO:0000313" key="13">
    <source>
        <dbReference type="Proteomes" id="UP000070501"/>
    </source>
</evidence>
<keyword evidence="13" id="KW-1185">Reference proteome</keyword>
<evidence type="ECO:0000256" key="9">
    <source>
        <dbReference type="RuleBase" id="RU361164"/>
    </source>
</evidence>
<evidence type="ECO:0000256" key="10">
    <source>
        <dbReference type="SAM" id="MobiDB-lite"/>
    </source>
</evidence>
<dbReference type="STRING" id="196109.A0A136IVR0"/>